<dbReference type="PANTHER" id="PTHR46066">
    <property type="entry name" value="CHITINASE DOMAIN-CONTAINING PROTEIN 1 FAMILY MEMBER"/>
    <property type="match status" value="1"/>
</dbReference>
<dbReference type="PROSITE" id="PS51910">
    <property type="entry name" value="GH18_2"/>
    <property type="match status" value="1"/>
</dbReference>
<dbReference type="InterPro" id="IPR036582">
    <property type="entry name" value="Mao_N_sf"/>
</dbReference>
<protein>
    <recommendedName>
        <fullName evidence="2">GH18 domain-containing protein</fullName>
    </recommendedName>
</protein>
<name>A0A919Y0S9_9BACL</name>
<dbReference type="RefSeq" id="WP_212943760.1">
    <property type="nucleotide sequence ID" value="NZ_BORR01000029.1"/>
</dbReference>
<dbReference type="Proteomes" id="UP000681162">
    <property type="component" value="Unassembled WGS sequence"/>
</dbReference>
<keyword evidence="4" id="KW-1185">Reference proteome</keyword>
<reference evidence="3 4" key="1">
    <citation type="submission" date="2021-03" db="EMBL/GenBank/DDBJ databases">
        <title>Antimicrobial resistance genes in bacteria isolated from Japanese honey, and their potential for conferring macrolide and lincosamide resistance in the American foulbrood pathogen Paenibacillus larvae.</title>
        <authorList>
            <person name="Okamoto M."/>
            <person name="Kumagai M."/>
            <person name="Kanamori H."/>
            <person name="Takamatsu D."/>
        </authorList>
    </citation>
    <scope>NUCLEOTIDE SEQUENCE [LARGE SCALE GENOMIC DNA]</scope>
    <source>
        <strain evidence="3 4">J41TS12</strain>
    </source>
</reference>
<dbReference type="AlphaFoldDB" id="A0A919Y0S9"/>
<dbReference type="PANTHER" id="PTHR46066:SF2">
    <property type="entry name" value="CHITINASE DOMAIN-CONTAINING PROTEIN 1"/>
    <property type="match status" value="1"/>
</dbReference>
<keyword evidence="1" id="KW-0732">Signal</keyword>
<organism evidence="3 4">
    <name type="scientific">Paenibacillus antibioticophila</name>
    <dbReference type="NCBI Taxonomy" id="1274374"/>
    <lineage>
        <taxon>Bacteria</taxon>
        <taxon>Bacillati</taxon>
        <taxon>Bacillota</taxon>
        <taxon>Bacilli</taxon>
        <taxon>Bacillales</taxon>
        <taxon>Paenibacillaceae</taxon>
        <taxon>Paenibacillus</taxon>
    </lineage>
</organism>
<dbReference type="EMBL" id="BORR01000029">
    <property type="protein sequence ID" value="GIO39935.1"/>
    <property type="molecule type" value="Genomic_DNA"/>
</dbReference>
<evidence type="ECO:0000256" key="1">
    <source>
        <dbReference type="SAM" id="SignalP"/>
    </source>
</evidence>
<evidence type="ECO:0000313" key="3">
    <source>
        <dbReference type="EMBL" id="GIO39935.1"/>
    </source>
</evidence>
<proteinExistence type="predicted"/>
<sequence>MKRNILNMLLAVSLIAGSGVTAVAPRTAEAASSSSSSIQILLDGYPLATTVSPVIIQNTTLVPFRTISEALGVSVTWNASNKTIQAVKEQGGIRTEVLLTLDSKQAVVNGKSVSLTVAPRSISGSTVIPLSFFSQQFGAQVQWDQATKTVSITSPKRDMYTLGFYAFSSISDAPAIPTLDAVAFGWSRIDENGTFTQSGKDFKLPQPLGEITADTLIADASEAGTTPYLMVYSSDVKGELTKIVENTESRQQAISDMIAAAKDKEFSGILLDFEGLGLTTDKAATRSSFNAFVKQLAQETRSSGLKLALALHPLNSSYQGYDYKTLGELADELIIMAYDYQTKSGGSTGNEAAPEPISKVDEAIRLALQETDKGKLILGLNLHSENAASVTKLIGLAKRYDLKGIALWRLGLISADEWSSLRQSVEFKS</sequence>
<dbReference type="Pfam" id="PF00704">
    <property type="entry name" value="Glyco_hydro_18"/>
    <property type="match status" value="1"/>
</dbReference>
<feature type="signal peptide" evidence="1">
    <location>
        <begin position="1"/>
        <end position="24"/>
    </location>
</feature>
<feature type="domain" description="GH18" evidence="2">
    <location>
        <begin position="155"/>
        <end position="424"/>
    </location>
</feature>
<comment type="caution">
    <text evidence="3">The sequence shown here is derived from an EMBL/GenBank/DDBJ whole genome shotgun (WGS) entry which is preliminary data.</text>
</comment>
<accession>A0A919Y0S9</accession>
<dbReference type="InterPro" id="IPR012854">
    <property type="entry name" value="Cu_amine_oxidase-like_N"/>
</dbReference>
<feature type="chain" id="PRO_5038459523" description="GH18 domain-containing protein" evidence="1">
    <location>
        <begin position="25"/>
        <end position="429"/>
    </location>
</feature>
<dbReference type="SUPFAM" id="SSF51445">
    <property type="entry name" value="(Trans)glycosidases"/>
    <property type="match status" value="1"/>
</dbReference>
<dbReference type="InterPro" id="IPR001223">
    <property type="entry name" value="Glyco_hydro18_cat"/>
</dbReference>
<dbReference type="InterPro" id="IPR017853">
    <property type="entry name" value="GH"/>
</dbReference>
<dbReference type="SUPFAM" id="SSF55383">
    <property type="entry name" value="Copper amine oxidase, domain N"/>
    <property type="match status" value="1"/>
</dbReference>
<dbReference type="GO" id="GO:0005975">
    <property type="term" value="P:carbohydrate metabolic process"/>
    <property type="evidence" value="ECO:0007669"/>
    <property type="project" value="InterPro"/>
</dbReference>
<dbReference type="Pfam" id="PF07833">
    <property type="entry name" value="Cu_amine_oxidN1"/>
    <property type="match status" value="1"/>
</dbReference>
<evidence type="ECO:0000313" key="4">
    <source>
        <dbReference type="Proteomes" id="UP000681162"/>
    </source>
</evidence>
<evidence type="ECO:0000259" key="2">
    <source>
        <dbReference type="PROSITE" id="PS51910"/>
    </source>
</evidence>
<dbReference type="Gene3D" id="3.30.457.10">
    <property type="entry name" value="Copper amine oxidase-like, N-terminal domain"/>
    <property type="match status" value="1"/>
</dbReference>
<gene>
    <name evidence="3" type="ORF">J41TS12_47960</name>
</gene>
<dbReference type="Gene3D" id="3.20.20.80">
    <property type="entry name" value="Glycosidases"/>
    <property type="match status" value="1"/>
</dbReference>